<gene>
    <name evidence="5" type="ORF">E8L03_03150</name>
</gene>
<dbReference type="Proteomes" id="UP000503251">
    <property type="component" value="Chromosome"/>
</dbReference>
<keyword evidence="6" id="KW-1185">Reference proteome</keyword>
<dbReference type="PANTHER" id="PTHR23416">
    <property type="entry name" value="SIALIC ACID SYNTHASE-RELATED"/>
    <property type="match status" value="1"/>
</dbReference>
<dbReference type="InterPro" id="IPR051159">
    <property type="entry name" value="Hexapeptide_acetyltransf"/>
</dbReference>
<protein>
    <submittedName>
        <fullName evidence="5">Sugar O-acetyltransferase</fullName>
    </submittedName>
</protein>
<dbReference type="InterPro" id="IPR018357">
    <property type="entry name" value="Hexapep_transf_CS"/>
</dbReference>
<dbReference type="RefSeq" id="WP_171266549.1">
    <property type="nucleotide sequence ID" value="NZ_CP039543.1"/>
</dbReference>
<dbReference type="InterPro" id="IPR011004">
    <property type="entry name" value="Trimer_LpxA-like_sf"/>
</dbReference>
<sequence length="199" mass="21591">MNLDDLLEYFNNGQAVQGGTEIHSLLVHFSNEAMRITAELNNSYHTPEQVRALMSELTGKQVDETFTLFPSFYTDFGKNLSIGNNVFINSCCNFQDQGGITIKDGALIGHKVVLATINHGFTREKRHWNYPAPIVVGQNVWIGSNATVLPGVTIGDNAIVAAGAVVTKDVAPDEIVGGVPAKFIKTVSEADKESNRSEP</sequence>
<dbReference type="Pfam" id="PF00132">
    <property type="entry name" value="Hexapep"/>
    <property type="match status" value="1"/>
</dbReference>
<evidence type="ECO:0000313" key="6">
    <source>
        <dbReference type="Proteomes" id="UP000503251"/>
    </source>
</evidence>
<proteinExistence type="inferred from homology"/>
<accession>A0ABX6NE02</accession>
<dbReference type="PROSITE" id="PS00101">
    <property type="entry name" value="HEXAPEP_TRANSFERASES"/>
    <property type="match status" value="1"/>
</dbReference>
<dbReference type="Gene3D" id="2.160.10.10">
    <property type="entry name" value="Hexapeptide repeat proteins"/>
    <property type="match status" value="1"/>
</dbReference>
<reference evidence="5 6" key="1">
    <citation type="submission" date="2019-04" db="EMBL/GenBank/DDBJ databases">
        <title>Isolation and culture of sulfate reducing bacteria from the cold seep of the South China Sea.</title>
        <authorList>
            <person name="Sun C."/>
            <person name="Liu R."/>
        </authorList>
    </citation>
    <scope>NUCLEOTIDE SEQUENCE [LARGE SCALE GENOMIC DNA]</scope>
    <source>
        <strain evidence="5 6">CS1</strain>
    </source>
</reference>
<dbReference type="PANTHER" id="PTHR23416:SF23">
    <property type="entry name" value="ACETYLTRANSFERASE C18B11.09C-RELATED"/>
    <property type="match status" value="1"/>
</dbReference>
<dbReference type="EMBL" id="CP039543">
    <property type="protein sequence ID" value="QJT07985.1"/>
    <property type="molecule type" value="Genomic_DNA"/>
</dbReference>
<comment type="similarity">
    <text evidence="1">Belongs to the transferase hexapeptide repeat family.</text>
</comment>
<evidence type="ECO:0000313" key="5">
    <source>
        <dbReference type="EMBL" id="QJT07985.1"/>
    </source>
</evidence>
<name>A0ABX6NE02_9BACT</name>
<keyword evidence="2" id="KW-0808">Transferase</keyword>
<dbReference type="InterPro" id="IPR001451">
    <property type="entry name" value="Hexapep"/>
</dbReference>
<evidence type="ECO:0000256" key="1">
    <source>
        <dbReference type="ARBA" id="ARBA00007274"/>
    </source>
</evidence>
<dbReference type="SUPFAM" id="SSF51161">
    <property type="entry name" value="Trimeric LpxA-like enzymes"/>
    <property type="match status" value="1"/>
</dbReference>
<keyword evidence="4" id="KW-0012">Acyltransferase</keyword>
<organism evidence="5 6">
    <name type="scientific">Oceanidesulfovibrio marinus</name>
    <dbReference type="NCBI Taxonomy" id="370038"/>
    <lineage>
        <taxon>Bacteria</taxon>
        <taxon>Pseudomonadati</taxon>
        <taxon>Thermodesulfobacteriota</taxon>
        <taxon>Desulfovibrionia</taxon>
        <taxon>Desulfovibrionales</taxon>
        <taxon>Desulfovibrionaceae</taxon>
        <taxon>Oceanidesulfovibrio</taxon>
    </lineage>
</organism>
<evidence type="ECO:0000256" key="4">
    <source>
        <dbReference type="ARBA" id="ARBA00023315"/>
    </source>
</evidence>
<keyword evidence="3" id="KW-0677">Repeat</keyword>
<evidence type="ECO:0000256" key="2">
    <source>
        <dbReference type="ARBA" id="ARBA00022679"/>
    </source>
</evidence>
<evidence type="ECO:0000256" key="3">
    <source>
        <dbReference type="ARBA" id="ARBA00022737"/>
    </source>
</evidence>